<dbReference type="EC" id="3.5.1.28" evidence="2"/>
<dbReference type="GO" id="GO:0008745">
    <property type="term" value="F:N-acetylmuramoyl-L-alanine amidase activity"/>
    <property type="evidence" value="ECO:0007669"/>
    <property type="project" value="UniProtKB-EC"/>
</dbReference>
<evidence type="ECO:0000313" key="6">
    <source>
        <dbReference type="EMBL" id="XAF69639.1"/>
    </source>
</evidence>
<dbReference type="SMART" id="SM00644">
    <property type="entry name" value="Ami_2"/>
    <property type="match status" value="1"/>
</dbReference>
<dbReference type="InterPro" id="IPR038765">
    <property type="entry name" value="Papain-like_cys_pep_sf"/>
</dbReference>
<evidence type="ECO:0000256" key="2">
    <source>
        <dbReference type="ARBA" id="ARBA00011901"/>
    </source>
</evidence>
<evidence type="ECO:0000256" key="4">
    <source>
        <dbReference type="ARBA" id="ARBA00023316"/>
    </source>
</evidence>
<accession>A0ABZ3E9W4</accession>
<evidence type="ECO:0000313" key="7">
    <source>
        <dbReference type="Proteomes" id="UP001436297"/>
    </source>
</evidence>
<dbReference type="SUPFAM" id="SSF54001">
    <property type="entry name" value="Cysteine proteinases"/>
    <property type="match status" value="1"/>
</dbReference>
<dbReference type="Pfam" id="PF05257">
    <property type="entry name" value="CHAP"/>
    <property type="match status" value="1"/>
</dbReference>
<evidence type="ECO:0000256" key="3">
    <source>
        <dbReference type="ARBA" id="ARBA00022801"/>
    </source>
</evidence>
<dbReference type="InterPro" id="IPR002502">
    <property type="entry name" value="Amidase_domain"/>
</dbReference>
<gene>
    <name evidence="6" type="ORF">QQM35_06060</name>
</gene>
<keyword evidence="3 6" id="KW-0378">Hydrolase</keyword>
<dbReference type="RefSeq" id="WP_342610273.1">
    <property type="nucleotide sequence ID" value="NZ_CP128355.1"/>
</dbReference>
<dbReference type="Gene3D" id="3.40.80.10">
    <property type="entry name" value="Peptidoglycan recognition protein-like"/>
    <property type="match status" value="1"/>
</dbReference>
<dbReference type="Proteomes" id="UP001436297">
    <property type="component" value="Chromosome"/>
</dbReference>
<dbReference type="Gene3D" id="2.30.30.40">
    <property type="entry name" value="SH3 Domains"/>
    <property type="match status" value="1"/>
</dbReference>
<dbReference type="PROSITE" id="PS50911">
    <property type="entry name" value="CHAP"/>
    <property type="match status" value="1"/>
</dbReference>
<organism evidence="6 7">
    <name type="scientific">Staphylococcus hsinchuensis</name>
    <dbReference type="NCBI Taxonomy" id="3051183"/>
    <lineage>
        <taxon>Bacteria</taxon>
        <taxon>Bacillati</taxon>
        <taxon>Bacillota</taxon>
        <taxon>Bacilli</taxon>
        <taxon>Bacillales</taxon>
        <taxon>Staphylococcaceae</taxon>
        <taxon>Staphylococcus</taxon>
    </lineage>
</organism>
<dbReference type="CDD" id="cd06583">
    <property type="entry name" value="PGRP"/>
    <property type="match status" value="1"/>
</dbReference>
<dbReference type="InterPro" id="IPR007921">
    <property type="entry name" value="CHAP_dom"/>
</dbReference>
<dbReference type="SUPFAM" id="SSF55846">
    <property type="entry name" value="N-acetylmuramoyl-L-alanine amidase-like"/>
    <property type="match status" value="1"/>
</dbReference>
<evidence type="ECO:0000256" key="1">
    <source>
        <dbReference type="ARBA" id="ARBA00001561"/>
    </source>
</evidence>
<dbReference type="InterPro" id="IPR051206">
    <property type="entry name" value="NAMLAA_amidase_2"/>
</dbReference>
<sequence>MSQESWKGVPVEFQLLPKGTRRSGQKLRKGKPEFLVAHDTGNINTTAQNNVDYYRNSYNIDISQTASAHVFVDDKHAIVCVPLNEKAWHVLYNATTDNKWYGVDANDGAVGVEICYFTDKKRSQKSLENGAKVLAYLAEKNDIHYQTEMPGHQDIQSNKQDPGNVLQAAGYGRATSNLDKIVAKYYKKDVKVKPIEIPDTKSKPKTTIGKTQSYINKRLKTYLNGTVDSPNRVKSRTYREPGFLPMEKGAIDVDRRFNAQCVDVVKDYIIAISDGKLQTWGNARDYVNNNLEPYFTWHKNTPSFVPPKGSIGIATFGTPAFNQYGHIWIVEKANRNTQTVIEQNLNGQANLPPKRRVDNYYGCAGFWVPNVRKNVVQKAVEKTKNTVAKTQTIKTTWDWSGKFNAGTTIKVRKQPGLAGQILNRDRWLEKNDSVEFVSITKKDNYWWIKFKQDGEFVYCAITKMTDLKGRIKYEKDLFGTIKWY</sequence>
<dbReference type="PANTHER" id="PTHR30417">
    <property type="entry name" value="N-ACETYLMURAMOYL-L-ALANINE AMIDASE AMID"/>
    <property type="match status" value="1"/>
</dbReference>
<evidence type="ECO:0000259" key="5">
    <source>
        <dbReference type="PROSITE" id="PS50911"/>
    </source>
</evidence>
<dbReference type="Pfam" id="PF01510">
    <property type="entry name" value="Amidase_2"/>
    <property type="match status" value="1"/>
</dbReference>
<protein>
    <recommendedName>
        <fullName evidence="2">N-acetylmuramoyl-L-alanine amidase</fullName>
        <ecNumber evidence="2">3.5.1.28</ecNumber>
    </recommendedName>
</protein>
<dbReference type="InterPro" id="IPR057958">
    <property type="entry name" value="SH3b_P2_dom"/>
</dbReference>
<dbReference type="EMBL" id="CP128355">
    <property type="protein sequence ID" value="XAF69639.1"/>
    <property type="molecule type" value="Genomic_DNA"/>
</dbReference>
<feature type="domain" description="Peptidase C51" evidence="5">
    <location>
        <begin position="236"/>
        <end position="369"/>
    </location>
</feature>
<reference evidence="6 7" key="1">
    <citation type="journal article" date="2024" name="Pathogens">
        <title>Staphylococcus hsinchuensis sp. nov., Isolated from Soymilk.</title>
        <authorList>
            <person name="Wang Y.T."/>
            <person name="Lin Y.C."/>
            <person name="Hsieh Y.H."/>
            <person name="Lin Y.T."/>
            <person name="Hamada M."/>
            <person name="Chen C.C."/>
            <person name="Liou J.S."/>
            <person name="Lee A.Y."/>
            <person name="Zhang W.L."/>
            <person name="Chen Y.T."/>
            <person name="Huang C.H."/>
        </authorList>
    </citation>
    <scope>NUCLEOTIDE SEQUENCE [LARGE SCALE GENOMIC DNA]</scope>
    <source>
        <strain evidence="6 7">H164</strain>
    </source>
</reference>
<name>A0ABZ3E9W4_9STAP</name>
<keyword evidence="7" id="KW-1185">Reference proteome</keyword>
<dbReference type="Gene3D" id="3.90.1720.10">
    <property type="entry name" value="endopeptidase domain like (from Nostoc punctiforme)"/>
    <property type="match status" value="1"/>
</dbReference>
<dbReference type="PANTHER" id="PTHR30417:SF1">
    <property type="entry name" value="N-ACETYLMURAMOYL-L-ALANINE AMIDASE AMID"/>
    <property type="match status" value="1"/>
</dbReference>
<comment type="catalytic activity">
    <reaction evidence="1">
        <text>Hydrolyzes the link between N-acetylmuramoyl residues and L-amino acid residues in certain cell-wall glycopeptides.</text>
        <dbReference type="EC" id="3.5.1.28"/>
    </reaction>
</comment>
<dbReference type="Pfam" id="PF25606">
    <property type="entry name" value="SH3b_P2"/>
    <property type="match status" value="1"/>
</dbReference>
<dbReference type="InterPro" id="IPR036505">
    <property type="entry name" value="Amidase/PGRP_sf"/>
</dbReference>
<keyword evidence="4" id="KW-0961">Cell wall biogenesis/degradation</keyword>
<proteinExistence type="predicted"/>